<evidence type="ECO:0000256" key="7">
    <source>
        <dbReference type="SAM" id="Phobius"/>
    </source>
</evidence>
<evidence type="ECO:0000256" key="3">
    <source>
        <dbReference type="ARBA" id="ARBA00022519"/>
    </source>
</evidence>
<keyword evidence="3" id="KW-0997">Cell inner membrane</keyword>
<proteinExistence type="predicted"/>
<accession>A0ABW4VLJ4</accession>
<feature type="transmembrane region" description="Helical" evidence="7">
    <location>
        <begin position="6"/>
        <end position="30"/>
    </location>
</feature>
<evidence type="ECO:0000256" key="5">
    <source>
        <dbReference type="ARBA" id="ARBA00023136"/>
    </source>
</evidence>
<dbReference type="GO" id="GO:0016746">
    <property type="term" value="F:acyltransferase activity"/>
    <property type="evidence" value="ECO:0007669"/>
    <property type="project" value="UniProtKB-KW"/>
</dbReference>
<keyword evidence="5 7" id="KW-0472">Membrane</keyword>
<dbReference type="Pfam" id="PF03279">
    <property type="entry name" value="Lip_A_acyltrans"/>
    <property type="match status" value="1"/>
</dbReference>
<evidence type="ECO:0000256" key="4">
    <source>
        <dbReference type="ARBA" id="ARBA00022679"/>
    </source>
</evidence>
<comment type="subcellular location">
    <subcellularLocation>
        <location evidence="1">Cell inner membrane</location>
    </subcellularLocation>
</comment>
<dbReference type="RefSeq" id="WP_376886536.1">
    <property type="nucleotide sequence ID" value="NZ_JBHUHR010000038.1"/>
</dbReference>
<keyword evidence="7" id="KW-1133">Transmembrane helix</keyword>
<name>A0ABW4VLJ4_9BACT</name>
<evidence type="ECO:0000256" key="2">
    <source>
        <dbReference type="ARBA" id="ARBA00022475"/>
    </source>
</evidence>
<evidence type="ECO:0000256" key="6">
    <source>
        <dbReference type="ARBA" id="ARBA00023315"/>
    </source>
</evidence>
<evidence type="ECO:0000313" key="8">
    <source>
        <dbReference type="EMBL" id="MFD2035598.1"/>
    </source>
</evidence>
<dbReference type="PANTHER" id="PTHR30606">
    <property type="entry name" value="LIPID A BIOSYNTHESIS LAUROYL ACYLTRANSFERASE"/>
    <property type="match status" value="1"/>
</dbReference>
<evidence type="ECO:0000313" key="9">
    <source>
        <dbReference type="Proteomes" id="UP001597361"/>
    </source>
</evidence>
<sequence length="284" mass="33830">MFPIKLISFLPLSILYLFSDILYLIGYYVIGYRKKVIRENLEQAFPEKTGKERLKIEKEFFRNLTDSFAEIIKMYSISKEELARRVQIENAHIPLDLIKKGEVVVGMTGHFFNWEMHLLQMMANVSTQCEVVYLKVNSPFFEKLMKNIRGRFGGMLVERAAFQREYLRNRDKPRLIVLAADQRPTNTEIRYWAPFMNRETVFFEGAEKLAKRFGHTVIYSDVRKPKRGHYIFTYSLMDMPPYDQAAEHSITDEFIRRTEQTIRHSPSLYLWSHNRWKVSRPIEH</sequence>
<comment type="caution">
    <text evidence="8">The sequence shown here is derived from an EMBL/GenBank/DDBJ whole genome shotgun (WGS) entry which is preliminary data.</text>
</comment>
<gene>
    <name evidence="8" type="ORF">ACFSKL_12415</name>
</gene>
<keyword evidence="7" id="KW-0812">Transmembrane</keyword>
<keyword evidence="2" id="KW-1003">Cell membrane</keyword>
<evidence type="ECO:0000256" key="1">
    <source>
        <dbReference type="ARBA" id="ARBA00004533"/>
    </source>
</evidence>
<reference evidence="9" key="1">
    <citation type="journal article" date="2019" name="Int. J. Syst. Evol. Microbiol.">
        <title>The Global Catalogue of Microorganisms (GCM) 10K type strain sequencing project: providing services to taxonomists for standard genome sequencing and annotation.</title>
        <authorList>
            <consortium name="The Broad Institute Genomics Platform"/>
            <consortium name="The Broad Institute Genome Sequencing Center for Infectious Disease"/>
            <person name="Wu L."/>
            <person name="Ma J."/>
        </authorList>
    </citation>
    <scope>NUCLEOTIDE SEQUENCE [LARGE SCALE GENOMIC DNA]</scope>
    <source>
        <strain evidence="9">CGMCC 1.15180</strain>
    </source>
</reference>
<protein>
    <submittedName>
        <fullName evidence="8">Lysophospholipid acyltransferase family protein</fullName>
    </submittedName>
</protein>
<dbReference type="CDD" id="cd07984">
    <property type="entry name" value="LPLAT_LABLAT-like"/>
    <property type="match status" value="1"/>
</dbReference>
<dbReference type="EMBL" id="JBHUHR010000038">
    <property type="protein sequence ID" value="MFD2035598.1"/>
    <property type="molecule type" value="Genomic_DNA"/>
</dbReference>
<dbReference type="InterPro" id="IPR004960">
    <property type="entry name" value="LipA_acyltrans"/>
</dbReference>
<dbReference type="PANTHER" id="PTHR30606:SF10">
    <property type="entry name" value="PHOSPHATIDYLINOSITOL MANNOSIDE ACYLTRANSFERASE"/>
    <property type="match status" value="1"/>
</dbReference>
<keyword evidence="9" id="KW-1185">Reference proteome</keyword>
<dbReference type="Proteomes" id="UP001597361">
    <property type="component" value="Unassembled WGS sequence"/>
</dbReference>
<organism evidence="8 9">
    <name type="scientific">Belliella marina</name>
    <dbReference type="NCBI Taxonomy" id="1644146"/>
    <lineage>
        <taxon>Bacteria</taxon>
        <taxon>Pseudomonadati</taxon>
        <taxon>Bacteroidota</taxon>
        <taxon>Cytophagia</taxon>
        <taxon>Cytophagales</taxon>
        <taxon>Cyclobacteriaceae</taxon>
        <taxon>Belliella</taxon>
    </lineage>
</organism>
<keyword evidence="4" id="KW-0808">Transferase</keyword>
<keyword evidence="6 8" id="KW-0012">Acyltransferase</keyword>